<organism evidence="5 6">
    <name type="scientific">Winslowiella arboricola</name>
    <dbReference type="NCBI Taxonomy" id="2978220"/>
    <lineage>
        <taxon>Bacteria</taxon>
        <taxon>Pseudomonadati</taxon>
        <taxon>Pseudomonadota</taxon>
        <taxon>Gammaproteobacteria</taxon>
        <taxon>Enterobacterales</taxon>
        <taxon>Erwiniaceae</taxon>
        <taxon>Winslowiella</taxon>
    </lineage>
</organism>
<keyword evidence="6" id="KW-1185">Reference proteome</keyword>
<dbReference type="InterPro" id="IPR001387">
    <property type="entry name" value="Cro/C1-type_HTH"/>
</dbReference>
<dbReference type="Gene3D" id="1.10.260.40">
    <property type="entry name" value="lambda repressor-like DNA-binding domains"/>
    <property type="match status" value="1"/>
</dbReference>
<dbReference type="Proteomes" id="UP001064262">
    <property type="component" value="Unassembled WGS sequence"/>
</dbReference>
<keyword evidence="2" id="KW-0238">DNA-binding</keyword>
<dbReference type="RefSeq" id="WP_267140790.1">
    <property type="nucleotide sequence ID" value="NZ_JAODIL010000043.1"/>
</dbReference>
<keyword evidence="3" id="KW-0804">Transcription</keyword>
<comment type="caution">
    <text evidence="5">The sequence shown here is derived from an EMBL/GenBank/DDBJ whole genome shotgun (WGS) entry which is preliminary data.</text>
</comment>
<dbReference type="Pfam" id="PF01381">
    <property type="entry name" value="HTH_3"/>
    <property type="match status" value="1"/>
</dbReference>
<evidence type="ECO:0000313" key="6">
    <source>
        <dbReference type="Proteomes" id="UP001064262"/>
    </source>
</evidence>
<proteinExistence type="predicted"/>
<dbReference type="InterPro" id="IPR010982">
    <property type="entry name" value="Lambda_DNA-bd_dom_sf"/>
</dbReference>
<evidence type="ECO:0000313" key="5">
    <source>
        <dbReference type="EMBL" id="MCU5777059.1"/>
    </source>
</evidence>
<dbReference type="PANTHER" id="PTHR36511">
    <property type="entry name" value="MERR FAMILY BACTERIAL REGULATORY PROTEIN"/>
    <property type="match status" value="1"/>
</dbReference>
<keyword evidence="1" id="KW-0805">Transcription regulation</keyword>
<evidence type="ECO:0000256" key="3">
    <source>
        <dbReference type="ARBA" id="ARBA00023163"/>
    </source>
</evidence>
<feature type="domain" description="HTH cro/C1-type" evidence="4">
    <location>
        <begin position="80"/>
        <end position="123"/>
    </location>
</feature>
<dbReference type="AlphaFoldDB" id="A0A9J6PKR7"/>
<dbReference type="CDD" id="cd00093">
    <property type="entry name" value="HTH_XRE"/>
    <property type="match status" value="1"/>
</dbReference>
<evidence type="ECO:0000256" key="2">
    <source>
        <dbReference type="ARBA" id="ARBA00023125"/>
    </source>
</evidence>
<sequence>MAGWNISHHVGTIEHAGTIKSGEKNMEELNHLIDLQEMAHDFNRIGAISDETVNYIDTRVKLRELREKMLSVHEMNGEEIRGMRDRLGITQSMLAVIMNMSVVSISKWERGEKKPNGAALRMLNTIEYKGFDIFAK</sequence>
<dbReference type="InterPro" id="IPR052359">
    <property type="entry name" value="HTH-type_reg/antitoxin"/>
</dbReference>
<reference evidence="5" key="1">
    <citation type="submission" date="2022-09" db="EMBL/GenBank/DDBJ databases">
        <title>Winslowiella arboricola sp. nov., isolated from bleeding cankers on broadleaf hosts.</title>
        <authorList>
            <person name="Brady C."/>
            <person name="Kaur S."/>
            <person name="Crampton B."/>
            <person name="Maddock D."/>
            <person name="Arnold D."/>
            <person name="Denman S."/>
        </authorList>
    </citation>
    <scope>NUCLEOTIDE SEQUENCE</scope>
    <source>
        <strain evidence="5">BAC 15a-03b</strain>
    </source>
</reference>
<evidence type="ECO:0000259" key="4">
    <source>
        <dbReference type="PROSITE" id="PS50943"/>
    </source>
</evidence>
<dbReference type="SMART" id="SM00530">
    <property type="entry name" value="HTH_XRE"/>
    <property type="match status" value="1"/>
</dbReference>
<protein>
    <submittedName>
        <fullName evidence="5">Helix-turn-helix domain-containing protein</fullName>
    </submittedName>
</protein>
<dbReference type="PROSITE" id="PS50943">
    <property type="entry name" value="HTH_CROC1"/>
    <property type="match status" value="1"/>
</dbReference>
<gene>
    <name evidence="5" type="ORF">N5923_06085</name>
</gene>
<dbReference type="SUPFAM" id="SSF47413">
    <property type="entry name" value="lambda repressor-like DNA-binding domains"/>
    <property type="match status" value="1"/>
</dbReference>
<accession>A0A9J6PKR7</accession>
<dbReference type="PANTHER" id="PTHR36511:SF3">
    <property type="entry name" value="ANTITOXIN HIGA-2"/>
    <property type="match status" value="1"/>
</dbReference>
<name>A0A9J6PKR7_9GAMM</name>
<dbReference type="EMBL" id="JAODIM010000038">
    <property type="protein sequence ID" value="MCU5777059.1"/>
    <property type="molecule type" value="Genomic_DNA"/>
</dbReference>
<dbReference type="GO" id="GO:0003677">
    <property type="term" value="F:DNA binding"/>
    <property type="evidence" value="ECO:0007669"/>
    <property type="project" value="UniProtKB-KW"/>
</dbReference>
<evidence type="ECO:0000256" key="1">
    <source>
        <dbReference type="ARBA" id="ARBA00023015"/>
    </source>
</evidence>